<feature type="domain" description="Xylanolytic transcriptional activator regulatory" evidence="6">
    <location>
        <begin position="41"/>
        <end position="123"/>
    </location>
</feature>
<dbReference type="GO" id="GO:0006351">
    <property type="term" value="P:DNA-templated transcription"/>
    <property type="evidence" value="ECO:0007669"/>
    <property type="project" value="InterPro"/>
</dbReference>
<evidence type="ECO:0000313" key="8">
    <source>
        <dbReference type="Proteomes" id="UP000322225"/>
    </source>
</evidence>
<dbReference type="GO" id="GO:0008270">
    <property type="term" value="F:zinc ion binding"/>
    <property type="evidence" value="ECO:0007669"/>
    <property type="project" value="InterPro"/>
</dbReference>
<keyword evidence="4" id="KW-0804">Transcription</keyword>
<evidence type="ECO:0000256" key="1">
    <source>
        <dbReference type="ARBA" id="ARBA00004123"/>
    </source>
</evidence>
<evidence type="ECO:0000256" key="2">
    <source>
        <dbReference type="ARBA" id="ARBA00023015"/>
    </source>
</evidence>
<keyword evidence="5" id="KW-0539">Nucleus</keyword>
<keyword evidence="8" id="KW-1185">Reference proteome</keyword>
<sequence>MLLSHAQTLLDRAITYGVADVGIVQAIMILMYWKAPADTSAWRKIGIAIRIGYQLYWHVPRTQPLPEDEMAARQILNLERTWMCLFCFDRGLSQTYGLPVSIRLNHIMDADTWARDHLYLGPSVDMHLASSIELCKIKDQWRAICETNISSISYFDAALDSMSAQCEALLAKWWRKDAPPPGFDYEKEHVGLWSALDFVLILKRHNLDIGPSDPARIDLCLSDAARIVDEIDTLADNGDLEIMQDTESCMTSSLVVLLRKMFHLATRTQKSLIVTLLQRILVAHSRVCGDEVNTATAYVARFVRRTLRAIGTESRAGSPLRDQGLGENNVLGTNDQPDFLVQLQEFMGMPEETVGTNDDEYWATLFST</sequence>
<evidence type="ECO:0000256" key="4">
    <source>
        <dbReference type="ARBA" id="ARBA00023163"/>
    </source>
</evidence>
<reference evidence="7" key="2">
    <citation type="submission" date="2024-01" db="EMBL/GenBank/DDBJ databases">
        <title>Comparative genomics of Cryptococcus and Kwoniella reveals pathogenesis evolution and contrasting modes of karyotype evolution via chromosome fusion or intercentromeric recombination.</title>
        <authorList>
            <person name="Coelho M.A."/>
            <person name="David-Palma M."/>
            <person name="Shea T."/>
            <person name="Bowers K."/>
            <person name="McGinley-Smith S."/>
            <person name="Mohammad A.W."/>
            <person name="Gnirke A."/>
            <person name="Yurkov A.M."/>
            <person name="Nowrousian M."/>
            <person name="Sun S."/>
            <person name="Cuomo C.A."/>
            <person name="Heitman J."/>
        </authorList>
    </citation>
    <scope>NUCLEOTIDE SEQUENCE</scope>
    <source>
        <strain evidence="7">CBS 12478</strain>
    </source>
</reference>
<organism evidence="7 8">
    <name type="scientific">Kwoniella shandongensis</name>
    <dbReference type="NCBI Taxonomy" id="1734106"/>
    <lineage>
        <taxon>Eukaryota</taxon>
        <taxon>Fungi</taxon>
        <taxon>Dikarya</taxon>
        <taxon>Basidiomycota</taxon>
        <taxon>Agaricomycotina</taxon>
        <taxon>Tremellomycetes</taxon>
        <taxon>Tremellales</taxon>
        <taxon>Cryptococcaceae</taxon>
        <taxon>Kwoniella</taxon>
    </lineage>
</organism>
<dbReference type="GO" id="GO:0000976">
    <property type="term" value="F:transcription cis-regulatory region binding"/>
    <property type="evidence" value="ECO:0007669"/>
    <property type="project" value="TreeGrafter"/>
</dbReference>
<dbReference type="EMBL" id="CP144064">
    <property type="protein sequence ID" value="WWD22922.1"/>
    <property type="molecule type" value="Genomic_DNA"/>
</dbReference>
<dbReference type="CDD" id="cd12148">
    <property type="entry name" value="fungal_TF_MHR"/>
    <property type="match status" value="1"/>
</dbReference>
<reference evidence="7" key="1">
    <citation type="submission" date="2017-08" db="EMBL/GenBank/DDBJ databases">
        <authorList>
            <person name="Cuomo C."/>
            <person name="Billmyre B."/>
            <person name="Heitman J."/>
        </authorList>
    </citation>
    <scope>NUCLEOTIDE SEQUENCE</scope>
    <source>
        <strain evidence="7">CBS 12478</strain>
    </source>
</reference>
<accession>A0AAJ8LRY2</accession>
<comment type="subcellular location">
    <subcellularLocation>
        <location evidence="1">Nucleus</location>
    </subcellularLocation>
</comment>
<dbReference type="PANTHER" id="PTHR31845">
    <property type="entry name" value="FINGER DOMAIN PROTEIN, PUTATIVE-RELATED"/>
    <property type="match status" value="1"/>
</dbReference>
<dbReference type="GeneID" id="43589951"/>
<dbReference type="AlphaFoldDB" id="A0AAJ8LRY2"/>
<evidence type="ECO:0000256" key="3">
    <source>
        <dbReference type="ARBA" id="ARBA00023125"/>
    </source>
</evidence>
<gene>
    <name evidence="7" type="ORF">CI109_107417</name>
</gene>
<evidence type="ECO:0000259" key="6">
    <source>
        <dbReference type="SMART" id="SM00906"/>
    </source>
</evidence>
<dbReference type="RefSeq" id="XP_031859806.2">
    <property type="nucleotide sequence ID" value="XM_032005799.2"/>
</dbReference>
<dbReference type="InterPro" id="IPR007219">
    <property type="entry name" value="XnlR_reg_dom"/>
</dbReference>
<keyword evidence="3" id="KW-0238">DNA-binding</keyword>
<dbReference type="SMART" id="SM00906">
    <property type="entry name" value="Fungal_trans"/>
    <property type="match status" value="1"/>
</dbReference>
<evidence type="ECO:0000313" key="7">
    <source>
        <dbReference type="EMBL" id="WWD22922.1"/>
    </source>
</evidence>
<dbReference type="Proteomes" id="UP000322225">
    <property type="component" value="Chromosome 14"/>
</dbReference>
<dbReference type="PANTHER" id="PTHR31845:SF19">
    <property type="entry name" value="TRANSCRIPTION FACTOR DOMAIN-CONTAINING PROTEIN"/>
    <property type="match status" value="1"/>
</dbReference>
<protein>
    <recommendedName>
        <fullName evidence="6">Xylanolytic transcriptional activator regulatory domain-containing protein</fullName>
    </recommendedName>
</protein>
<dbReference type="Pfam" id="PF04082">
    <property type="entry name" value="Fungal_trans"/>
    <property type="match status" value="1"/>
</dbReference>
<dbReference type="GO" id="GO:0000981">
    <property type="term" value="F:DNA-binding transcription factor activity, RNA polymerase II-specific"/>
    <property type="evidence" value="ECO:0007669"/>
    <property type="project" value="TreeGrafter"/>
</dbReference>
<dbReference type="InterPro" id="IPR051089">
    <property type="entry name" value="prtT"/>
</dbReference>
<name>A0AAJ8LRY2_9TREE</name>
<dbReference type="KEGG" id="ksn:43589951"/>
<dbReference type="GO" id="GO:0005634">
    <property type="term" value="C:nucleus"/>
    <property type="evidence" value="ECO:0007669"/>
    <property type="project" value="UniProtKB-SubCell"/>
</dbReference>
<evidence type="ECO:0000256" key="5">
    <source>
        <dbReference type="ARBA" id="ARBA00023242"/>
    </source>
</evidence>
<proteinExistence type="predicted"/>
<keyword evidence="2" id="KW-0805">Transcription regulation</keyword>